<gene>
    <name evidence="5" type="ORF">WH96_15150</name>
</gene>
<evidence type="ECO:0000313" key="5">
    <source>
        <dbReference type="EMBL" id="KLN60033.1"/>
    </source>
</evidence>
<evidence type="ECO:0000259" key="4">
    <source>
        <dbReference type="Pfam" id="PF07687"/>
    </source>
</evidence>
<dbReference type="InterPro" id="IPR011650">
    <property type="entry name" value="Peptidase_M20_dimer"/>
</dbReference>
<proteinExistence type="predicted"/>
<dbReference type="GO" id="GO:0008233">
    <property type="term" value="F:peptidase activity"/>
    <property type="evidence" value="ECO:0007669"/>
    <property type="project" value="UniProtKB-KW"/>
</dbReference>
<keyword evidence="3" id="KW-0378">Hydrolase</keyword>
<dbReference type="GO" id="GO:0006508">
    <property type="term" value="P:proteolysis"/>
    <property type="evidence" value="ECO:0007669"/>
    <property type="project" value="UniProtKB-KW"/>
</dbReference>
<dbReference type="PANTHER" id="PTHR43270:SF12">
    <property type="entry name" value="SUCCINYL-DIAMINOPIMELATE DESUCCINYLASE"/>
    <property type="match status" value="1"/>
</dbReference>
<dbReference type="InterPro" id="IPR002933">
    <property type="entry name" value="Peptidase_M20"/>
</dbReference>
<dbReference type="NCBIfam" id="NF006579">
    <property type="entry name" value="PRK09104.1"/>
    <property type="match status" value="1"/>
</dbReference>
<dbReference type="PANTHER" id="PTHR43270">
    <property type="entry name" value="BETA-ALA-HIS DIPEPTIDASE"/>
    <property type="match status" value="1"/>
</dbReference>
<reference evidence="5 6" key="1">
    <citation type="submission" date="2015-03" db="EMBL/GenBank/DDBJ databases">
        <title>Genome Sequence of Kiloniella spongiae MEBiC09566, isolated from a marine sponge.</title>
        <authorList>
            <person name="Shao Z."/>
            <person name="Wang L."/>
            <person name="Li X."/>
        </authorList>
    </citation>
    <scope>NUCLEOTIDE SEQUENCE [LARGE SCALE GENOMIC DNA]</scope>
    <source>
        <strain evidence="5 6">MEBiC09566</strain>
    </source>
</reference>
<dbReference type="PATRIC" id="fig|1489064.4.peg.4381"/>
<sequence>MSALDQVLSHVDDHLEESIDRLFDLVRIESISTDPAYKAECRKAAEWLERELKELQFDASVRPTPGHPMVVAHTPDHDSGPHVLFYGHYDVQPVDPLGLWNNPPFEPTVKVLPDGGKELTGRGTSDDKGQLLTFVEACRAWRAVTGKLPLNVSMILEGEEETGSPSLDDFLAAHKEELKADLALVCDTSMWDKDTPAITVRLRGMMKENLVIKAADRDLHSGGYGSAARNPLHVLSKIIADLRDDKGRVQIPGFYDGVGELPADIKKQWDELGFDGEEFLGEVGLSVPAGEEGYSVLEQLTSRPTCEVNGIWGGYNGEGSKTVIPAEANAKFTFRLVDQQEPVKIREAFRSFVEARLPTDCSVEYESVGGEFGPLVVDTDMPETQKVIKALSDEWNKEAALIGSGGSIPITTEFRSVLGMETLLVGFALEDDRIHSPNEKYDLKSFHKGIRSWVRIIAALGNS</sequence>
<evidence type="ECO:0000256" key="3">
    <source>
        <dbReference type="ARBA" id="ARBA00022801"/>
    </source>
</evidence>
<evidence type="ECO:0000256" key="1">
    <source>
        <dbReference type="ARBA" id="ARBA00022670"/>
    </source>
</evidence>
<evidence type="ECO:0000256" key="2">
    <source>
        <dbReference type="ARBA" id="ARBA00022723"/>
    </source>
</evidence>
<evidence type="ECO:0000313" key="6">
    <source>
        <dbReference type="Proteomes" id="UP000035444"/>
    </source>
</evidence>
<keyword evidence="1" id="KW-0645">Protease</keyword>
<dbReference type="EMBL" id="LAQL01000009">
    <property type="protein sequence ID" value="KLN60033.1"/>
    <property type="molecule type" value="Genomic_DNA"/>
</dbReference>
<dbReference type="AlphaFoldDB" id="A0A0H2MCF7"/>
<dbReference type="RefSeq" id="WP_047765022.1">
    <property type="nucleotide sequence ID" value="NZ_LAQL01000009.1"/>
</dbReference>
<dbReference type="OrthoDB" id="9761532at2"/>
<protein>
    <recommendedName>
        <fullName evidence="4">Peptidase M20 dimerisation domain-containing protein</fullName>
    </recommendedName>
</protein>
<dbReference type="SUPFAM" id="SSF53187">
    <property type="entry name" value="Zn-dependent exopeptidases"/>
    <property type="match status" value="1"/>
</dbReference>
<dbReference type="Pfam" id="PF07687">
    <property type="entry name" value="M20_dimer"/>
    <property type="match status" value="1"/>
</dbReference>
<dbReference type="NCBIfam" id="NF005914">
    <property type="entry name" value="PRK07907.1"/>
    <property type="match status" value="1"/>
</dbReference>
<feature type="domain" description="Peptidase M20 dimerisation" evidence="4">
    <location>
        <begin position="209"/>
        <end position="360"/>
    </location>
</feature>
<organism evidence="5 6">
    <name type="scientific">Kiloniella spongiae</name>
    <dbReference type="NCBI Taxonomy" id="1489064"/>
    <lineage>
        <taxon>Bacteria</taxon>
        <taxon>Pseudomonadati</taxon>
        <taxon>Pseudomonadota</taxon>
        <taxon>Alphaproteobacteria</taxon>
        <taxon>Rhodospirillales</taxon>
        <taxon>Kiloniellaceae</taxon>
        <taxon>Kiloniella</taxon>
    </lineage>
</organism>
<dbReference type="InterPro" id="IPR051458">
    <property type="entry name" value="Cyt/Met_Dipeptidase"/>
</dbReference>
<keyword evidence="2" id="KW-0479">Metal-binding</keyword>
<dbReference type="STRING" id="1489064.WH96_15150"/>
<keyword evidence="6" id="KW-1185">Reference proteome</keyword>
<dbReference type="Pfam" id="PF01546">
    <property type="entry name" value="Peptidase_M20"/>
    <property type="match status" value="1"/>
</dbReference>
<dbReference type="Gene3D" id="3.30.70.360">
    <property type="match status" value="1"/>
</dbReference>
<comment type="caution">
    <text evidence="5">The sequence shown here is derived from an EMBL/GenBank/DDBJ whole genome shotgun (WGS) entry which is preliminary data.</text>
</comment>
<dbReference type="GO" id="GO:0046872">
    <property type="term" value="F:metal ion binding"/>
    <property type="evidence" value="ECO:0007669"/>
    <property type="project" value="UniProtKB-KW"/>
</dbReference>
<dbReference type="Proteomes" id="UP000035444">
    <property type="component" value="Unassembled WGS sequence"/>
</dbReference>
<dbReference type="NCBIfam" id="NF006053">
    <property type="entry name" value="PRK08201.1"/>
    <property type="match status" value="1"/>
</dbReference>
<dbReference type="Gene3D" id="3.40.630.10">
    <property type="entry name" value="Zn peptidases"/>
    <property type="match status" value="1"/>
</dbReference>
<accession>A0A0H2MCF7</accession>
<name>A0A0H2MCF7_9PROT</name>